<dbReference type="Proteomes" id="UP000603234">
    <property type="component" value="Unassembled WGS sequence"/>
</dbReference>
<sequence length="166" mass="18258">MRIAVMSDSHGNLDALKKAVAEMGHVDVIIHLGDYVEDGLYLRTLTNTPVHILKGNCDIYAEDGSMALETILGGFKFFACHGHKYGVKGDLNRIYHAGREKNAQVILYGHTHRAYLEDDGRILIMNPGSLGSSKTGDPESYGIITIENGNIDAKIIPLWGYERSAK</sequence>
<proteinExistence type="inferred from homology"/>
<dbReference type="InterPro" id="IPR024654">
    <property type="entry name" value="Calcineurin-like_PHP_lpxH"/>
</dbReference>
<feature type="domain" description="Calcineurin-like phosphoesterase" evidence="3">
    <location>
        <begin position="1"/>
        <end position="148"/>
    </location>
</feature>
<organism evidence="4 5">
    <name type="scientific">Acetobacterium fimetarium</name>
    <dbReference type="NCBI Taxonomy" id="52691"/>
    <lineage>
        <taxon>Bacteria</taxon>
        <taxon>Bacillati</taxon>
        <taxon>Bacillota</taxon>
        <taxon>Clostridia</taxon>
        <taxon>Eubacteriales</taxon>
        <taxon>Eubacteriaceae</taxon>
        <taxon>Acetobacterium</taxon>
    </lineage>
</organism>
<gene>
    <name evidence="4" type="ORF">GH808_11670</name>
</gene>
<dbReference type="InterPro" id="IPR041802">
    <property type="entry name" value="MPP_YfcE"/>
</dbReference>
<accession>A0ABR6WWU6</accession>
<dbReference type="InterPro" id="IPR000979">
    <property type="entry name" value="Phosphodiesterase_MJ0936/Vps29"/>
</dbReference>
<dbReference type="Pfam" id="PF12850">
    <property type="entry name" value="Metallophos_2"/>
    <property type="match status" value="1"/>
</dbReference>
<dbReference type="NCBIfam" id="TIGR00040">
    <property type="entry name" value="yfcE"/>
    <property type="match status" value="1"/>
</dbReference>
<evidence type="ECO:0000256" key="1">
    <source>
        <dbReference type="ARBA" id="ARBA00008950"/>
    </source>
</evidence>
<dbReference type="RefSeq" id="WP_186842969.1">
    <property type="nucleotide sequence ID" value="NZ_WJBC01000019.1"/>
</dbReference>
<protein>
    <recommendedName>
        <fullName evidence="2">Phosphoesterase</fullName>
        <ecNumber evidence="2">3.1.4.-</ecNumber>
    </recommendedName>
</protein>
<dbReference type="CDD" id="cd00841">
    <property type="entry name" value="MPP_YfcE"/>
    <property type="match status" value="1"/>
</dbReference>
<keyword evidence="2" id="KW-0479">Metal-binding</keyword>
<dbReference type="EC" id="3.1.4.-" evidence="2"/>
<reference evidence="4 5" key="1">
    <citation type="journal article" date="2020" name="mSystems">
        <title>Defining Genomic and Predicted Metabolic Features of the Acetobacterium Genus.</title>
        <authorList>
            <person name="Ross D.E."/>
            <person name="Marshall C.W."/>
            <person name="Gulliver D."/>
            <person name="May H.D."/>
            <person name="Norman R.S."/>
        </authorList>
    </citation>
    <scope>NUCLEOTIDE SEQUENCE [LARGE SCALE GENOMIC DNA]</scope>
    <source>
        <strain evidence="4 5">DSM 8238</strain>
    </source>
</reference>
<dbReference type="Gene3D" id="3.60.21.10">
    <property type="match status" value="1"/>
</dbReference>
<evidence type="ECO:0000313" key="5">
    <source>
        <dbReference type="Proteomes" id="UP000603234"/>
    </source>
</evidence>
<dbReference type="EMBL" id="WJBC01000019">
    <property type="protein sequence ID" value="MBC3805083.1"/>
    <property type="molecule type" value="Genomic_DNA"/>
</dbReference>
<dbReference type="InterPro" id="IPR029052">
    <property type="entry name" value="Metallo-depent_PP-like"/>
</dbReference>
<dbReference type="SUPFAM" id="SSF56300">
    <property type="entry name" value="Metallo-dependent phosphatases"/>
    <property type="match status" value="1"/>
</dbReference>
<evidence type="ECO:0000259" key="3">
    <source>
        <dbReference type="Pfam" id="PF12850"/>
    </source>
</evidence>
<comment type="caution">
    <text evidence="4">The sequence shown here is derived from an EMBL/GenBank/DDBJ whole genome shotgun (WGS) entry which is preliminary data.</text>
</comment>
<evidence type="ECO:0000313" key="4">
    <source>
        <dbReference type="EMBL" id="MBC3805083.1"/>
    </source>
</evidence>
<comment type="cofactor">
    <cofactor evidence="2">
        <name>a divalent metal cation</name>
        <dbReference type="ChEBI" id="CHEBI:60240"/>
    </cofactor>
</comment>
<comment type="similarity">
    <text evidence="1 2">Belongs to the metallophosphoesterase superfamily. YfcE family.</text>
</comment>
<keyword evidence="5" id="KW-1185">Reference proteome</keyword>
<name>A0ABR6WWU6_9FIRM</name>
<dbReference type="PANTHER" id="PTHR11124">
    <property type="entry name" value="VACUOLAR SORTING PROTEIN VPS29"/>
    <property type="match status" value="1"/>
</dbReference>
<evidence type="ECO:0000256" key="2">
    <source>
        <dbReference type="RuleBase" id="RU362039"/>
    </source>
</evidence>